<sequence length="56" mass="6408">MQVILLSHGTMLENLFNKHAGSGFWWHQRLEGVPQFRVKPQTGAVNKVKDQTMAML</sequence>
<reference evidence="1 2" key="1">
    <citation type="submission" date="2021-03" db="EMBL/GenBank/DDBJ databases">
        <title>Genomic Encyclopedia of Type Strains, Phase IV (KMG-IV): sequencing the most valuable type-strain genomes for metagenomic binning, comparative biology and taxonomic classification.</title>
        <authorList>
            <person name="Goeker M."/>
        </authorList>
    </citation>
    <scope>NUCLEOTIDE SEQUENCE [LARGE SCALE GENOMIC DNA]</scope>
    <source>
        <strain evidence="1 2">DSM 13372</strain>
    </source>
</reference>
<name>A0ABS4R278_9HYPH</name>
<proteinExistence type="predicted"/>
<evidence type="ECO:0000313" key="1">
    <source>
        <dbReference type="EMBL" id="MBP2236385.1"/>
    </source>
</evidence>
<accession>A0ABS4R278</accession>
<keyword evidence="2" id="KW-1185">Reference proteome</keyword>
<dbReference type="RefSeq" id="WP_158500213.1">
    <property type="nucleotide sequence ID" value="NZ_JAGILA010000003.1"/>
</dbReference>
<protein>
    <recommendedName>
        <fullName evidence="3">Phosphoglycerate mutase</fullName>
    </recommendedName>
</protein>
<evidence type="ECO:0008006" key="3">
    <source>
        <dbReference type="Google" id="ProtNLM"/>
    </source>
</evidence>
<dbReference type="Proteomes" id="UP000730739">
    <property type="component" value="Unassembled WGS sequence"/>
</dbReference>
<comment type="caution">
    <text evidence="1">The sequence shown here is derived from an EMBL/GenBank/DDBJ whole genome shotgun (WGS) entry which is preliminary data.</text>
</comment>
<gene>
    <name evidence="1" type="ORF">J2Z31_002899</name>
</gene>
<evidence type="ECO:0000313" key="2">
    <source>
        <dbReference type="Proteomes" id="UP000730739"/>
    </source>
</evidence>
<dbReference type="EMBL" id="JAGILA010000003">
    <property type="protein sequence ID" value="MBP2236385.1"/>
    <property type="molecule type" value="Genomic_DNA"/>
</dbReference>
<organism evidence="1 2">
    <name type="scientific">Sinorhizobium kostiense</name>
    <dbReference type="NCBI Taxonomy" id="76747"/>
    <lineage>
        <taxon>Bacteria</taxon>
        <taxon>Pseudomonadati</taxon>
        <taxon>Pseudomonadota</taxon>
        <taxon>Alphaproteobacteria</taxon>
        <taxon>Hyphomicrobiales</taxon>
        <taxon>Rhizobiaceae</taxon>
        <taxon>Sinorhizobium/Ensifer group</taxon>
        <taxon>Sinorhizobium</taxon>
    </lineage>
</organism>